<keyword evidence="6 12" id="KW-0028">Amino-acid biosynthesis</keyword>
<protein>
    <recommendedName>
        <fullName evidence="4 12">4-hydroxy-tetrahydrodipicolinate synthase</fullName>
        <shortName evidence="12">HTPA synthase</shortName>
        <ecNumber evidence="4 12">4.3.3.7</ecNumber>
    </recommendedName>
</protein>
<evidence type="ECO:0000256" key="1">
    <source>
        <dbReference type="ARBA" id="ARBA00003294"/>
    </source>
</evidence>
<dbReference type="InterPro" id="IPR020625">
    <property type="entry name" value="Schiff_base-form_aldolases_AS"/>
</dbReference>
<feature type="binding site" evidence="12 15">
    <location>
        <position position="203"/>
    </location>
    <ligand>
        <name>pyruvate</name>
        <dbReference type="ChEBI" id="CHEBI:15361"/>
    </ligand>
</feature>
<dbReference type="Proteomes" id="UP000019426">
    <property type="component" value="Chromosome M2/40_rep1"/>
</dbReference>
<evidence type="ECO:0000256" key="7">
    <source>
        <dbReference type="ARBA" id="ARBA00022915"/>
    </source>
</evidence>
<evidence type="ECO:0000256" key="10">
    <source>
        <dbReference type="ARBA" id="ARBA00023270"/>
    </source>
</evidence>
<dbReference type="SUPFAM" id="SSF51569">
    <property type="entry name" value="Aldolase"/>
    <property type="match status" value="1"/>
</dbReference>
<keyword evidence="5 12" id="KW-0963">Cytoplasm</keyword>
<dbReference type="InterPro" id="IPR002220">
    <property type="entry name" value="DapA-like"/>
</dbReference>
<comment type="function">
    <text evidence="1 12">Catalyzes the condensation of (S)-aspartate-beta-semialdehyde [(S)-ASA] and pyruvate to 4-hydroxy-tetrahydrodipicolinate (HTPA).</text>
</comment>
<gene>
    <name evidence="16" type="primary">dapA2</name>
    <name evidence="12" type="synonym">dapA</name>
    <name evidence="16" type="ORF">CM240_0902</name>
</gene>
<dbReference type="OrthoDB" id="9782828at2"/>
<evidence type="ECO:0000256" key="3">
    <source>
        <dbReference type="ARBA" id="ARBA00007592"/>
    </source>
</evidence>
<dbReference type="NCBIfam" id="TIGR00674">
    <property type="entry name" value="dapA"/>
    <property type="match status" value="1"/>
</dbReference>
<dbReference type="RefSeq" id="WP_044036890.1">
    <property type="nucleotide sequence ID" value="NZ_HG917868.1"/>
</dbReference>
<dbReference type="EMBL" id="HG917868">
    <property type="protein sequence ID" value="CDM68066.1"/>
    <property type="molecule type" value="Genomic_DNA"/>
</dbReference>
<dbReference type="GO" id="GO:0008840">
    <property type="term" value="F:4-hydroxy-tetrahydrodipicolinate synthase activity"/>
    <property type="evidence" value="ECO:0007669"/>
    <property type="project" value="UniProtKB-UniRule"/>
</dbReference>
<evidence type="ECO:0000256" key="5">
    <source>
        <dbReference type="ARBA" id="ARBA00022490"/>
    </source>
</evidence>
<dbReference type="PIRSF" id="PIRSF001365">
    <property type="entry name" value="DHDPS"/>
    <property type="match status" value="1"/>
</dbReference>
<feature type="binding site" evidence="12 15">
    <location>
        <position position="45"/>
    </location>
    <ligand>
        <name>pyruvate</name>
        <dbReference type="ChEBI" id="CHEBI:15361"/>
    </ligand>
</feature>
<dbReference type="AlphaFoldDB" id="W6RTY7"/>
<dbReference type="GO" id="GO:0005737">
    <property type="term" value="C:cytoplasm"/>
    <property type="evidence" value="ECO:0007669"/>
    <property type="project" value="UniProtKB-SubCell"/>
</dbReference>
<evidence type="ECO:0000256" key="11">
    <source>
        <dbReference type="ARBA" id="ARBA00047836"/>
    </source>
</evidence>
<dbReference type="SMART" id="SM01130">
    <property type="entry name" value="DHDPS"/>
    <property type="match status" value="1"/>
</dbReference>
<comment type="subcellular location">
    <subcellularLocation>
        <location evidence="12">Cytoplasm</location>
    </subcellularLocation>
</comment>
<dbReference type="PANTHER" id="PTHR12128:SF66">
    <property type="entry name" value="4-HYDROXY-2-OXOGLUTARATE ALDOLASE, MITOCHONDRIAL"/>
    <property type="match status" value="1"/>
</dbReference>
<evidence type="ECO:0000256" key="12">
    <source>
        <dbReference type="HAMAP-Rule" id="MF_00418"/>
    </source>
</evidence>
<comment type="pathway">
    <text evidence="2 12">Amino-acid biosynthesis; L-lysine biosynthesis via DAP pathway; (S)-tetrahydrodipicolinate from L-aspartate: step 3/4.</text>
</comment>
<evidence type="ECO:0000313" key="17">
    <source>
        <dbReference type="Proteomes" id="UP000019426"/>
    </source>
</evidence>
<evidence type="ECO:0000256" key="2">
    <source>
        <dbReference type="ARBA" id="ARBA00005120"/>
    </source>
</evidence>
<dbReference type="PATRIC" id="fig|1216932.3.peg.890"/>
<evidence type="ECO:0000256" key="14">
    <source>
        <dbReference type="PIRSR" id="PIRSR001365-1"/>
    </source>
</evidence>
<dbReference type="InterPro" id="IPR005263">
    <property type="entry name" value="DapA"/>
</dbReference>
<comment type="similarity">
    <text evidence="3 12 13">Belongs to the DapA family.</text>
</comment>
<dbReference type="InterPro" id="IPR013785">
    <property type="entry name" value="Aldolase_TIM"/>
</dbReference>
<evidence type="ECO:0000256" key="8">
    <source>
        <dbReference type="ARBA" id="ARBA00023154"/>
    </source>
</evidence>
<evidence type="ECO:0000256" key="9">
    <source>
        <dbReference type="ARBA" id="ARBA00023239"/>
    </source>
</evidence>
<dbReference type="eggNOG" id="COG0329">
    <property type="taxonomic scope" value="Bacteria"/>
</dbReference>
<keyword evidence="17" id="KW-1185">Reference proteome</keyword>
<keyword evidence="10 12" id="KW-0704">Schiff base</keyword>
<dbReference type="Gene3D" id="3.20.20.70">
    <property type="entry name" value="Aldolase class I"/>
    <property type="match status" value="1"/>
</dbReference>
<feature type="site" description="Part of a proton relay during catalysis" evidence="12">
    <location>
        <position position="44"/>
    </location>
</feature>
<dbReference type="STRING" id="1216932.CM240_0902"/>
<comment type="subunit">
    <text evidence="12">Homotetramer; dimer of dimers.</text>
</comment>
<dbReference type="HOGENOM" id="CLU_049343_7_1_9"/>
<evidence type="ECO:0000256" key="15">
    <source>
        <dbReference type="PIRSR" id="PIRSR001365-2"/>
    </source>
</evidence>
<organism evidence="16 17">
    <name type="scientific">Clostridium bornimense</name>
    <dbReference type="NCBI Taxonomy" id="1216932"/>
    <lineage>
        <taxon>Bacteria</taxon>
        <taxon>Bacillati</taxon>
        <taxon>Bacillota</taxon>
        <taxon>Clostridia</taxon>
        <taxon>Eubacteriales</taxon>
        <taxon>Clostridiaceae</taxon>
        <taxon>Clostridium</taxon>
    </lineage>
</organism>
<comment type="catalytic activity">
    <reaction evidence="11 12">
        <text>L-aspartate 4-semialdehyde + pyruvate = (2S,4S)-4-hydroxy-2,3,4,5-tetrahydrodipicolinate + H2O + H(+)</text>
        <dbReference type="Rhea" id="RHEA:34171"/>
        <dbReference type="ChEBI" id="CHEBI:15361"/>
        <dbReference type="ChEBI" id="CHEBI:15377"/>
        <dbReference type="ChEBI" id="CHEBI:15378"/>
        <dbReference type="ChEBI" id="CHEBI:67139"/>
        <dbReference type="ChEBI" id="CHEBI:537519"/>
        <dbReference type="EC" id="4.3.3.7"/>
    </reaction>
</comment>
<sequence length="288" mass="32197">MKFSGVWLPIITPFKDGEVDFDSYKNMIESYIDTGITGFIPLGTTGETPTLSEDEYFSIIEKTIEYVKGRVKVVVGVGGNNTKSLIEKAKKVEALGVDGILSVCPYYNRPDQRGIYEHFKALAESINTDIILYNIPYRTGRNIEISTILKLAEIPNIVGIKDASGSFTESQKLIMNKPKDFAVLTGEDALFYSTLALGGDGGILASCHVNTKEFVSIYKYIKEGKMEEALKLWKPLYEFIPLLFKEPNPAPLKYIAKKMNLIESDEIRLPLLNISKELEAELDEVLGF</sequence>
<dbReference type="PRINTS" id="PR00146">
    <property type="entry name" value="DHPICSNTHASE"/>
</dbReference>
<feature type="active site" description="Schiff-base intermediate with substrate" evidence="12 14">
    <location>
        <position position="161"/>
    </location>
</feature>
<name>W6RTY7_9CLOT</name>
<evidence type="ECO:0000256" key="13">
    <source>
        <dbReference type="PIRNR" id="PIRNR001365"/>
    </source>
</evidence>
<dbReference type="PROSITE" id="PS00666">
    <property type="entry name" value="DHDPS_2"/>
    <property type="match status" value="1"/>
</dbReference>
<dbReference type="CDD" id="cd00950">
    <property type="entry name" value="DHDPS"/>
    <property type="match status" value="1"/>
</dbReference>
<dbReference type="GO" id="GO:0019877">
    <property type="term" value="P:diaminopimelate biosynthetic process"/>
    <property type="evidence" value="ECO:0007669"/>
    <property type="project" value="UniProtKB-UniRule"/>
</dbReference>
<dbReference type="GO" id="GO:0009089">
    <property type="term" value="P:lysine biosynthetic process via diaminopimelate"/>
    <property type="evidence" value="ECO:0007669"/>
    <property type="project" value="UniProtKB-UniRule"/>
</dbReference>
<keyword evidence="9 12" id="KW-0456">Lyase</keyword>
<evidence type="ECO:0000256" key="6">
    <source>
        <dbReference type="ARBA" id="ARBA00022605"/>
    </source>
</evidence>
<proteinExistence type="inferred from homology"/>
<keyword evidence="8 12" id="KW-0457">Lysine biosynthesis</keyword>
<evidence type="ECO:0000256" key="4">
    <source>
        <dbReference type="ARBA" id="ARBA00012086"/>
    </source>
</evidence>
<dbReference type="EC" id="4.3.3.7" evidence="4 12"/>
<dbReference type="PANTHER" id="PTHR12128">
    <property type="entry name" value="DIHYDRODIPICOLINATE SYNTHASE"/>
    <property type="match status" value="1"/>
</dbReference>
<dbReference type="UniPathway" id="UPA00034">
    <property type="reaction ID" value="UER00017"/>
</dbReference>
<keyword evidence="7 12" id="KW-0220">Diaminopimelate biosynthesis</keyword>
<dbReference type="KEGG" id="clt:CM240_0902"/>
<comment type="caution">
    <text evidence="12">Was originally thought to be a dihydrodipicolinate synthase (DHDPS), catalyzing the condensation of (S)-aspartate-beta-semialdehyde [(S)-ASA] and pyruvate to dihydrodipicolinate (DHDP). However, it was shown in E.coli that the product of the enzymatic reaction is not dihydrodipicolinate but in fact (4S)-4-hydroxy-2,3,4,5-tetrahydro-(2S)-dipicolinic acid (HTPA), and that the consecutive dehydration reaction leading to DHDP is not spontaneous but catalyzed by DapB.</text>
</comment>
<dbReference type="Pfam" id="PF00701">
    <property type="entry name" value="DHDPS"/>
    <property type="match status" value="1"/>
</dbReference>
<feature type="site" description="Part of a proton relay during catalysis" evidence="12">
    <location>
        <position position="107"/>
    </location>
</feature>
<evidence type="ECO:0000313" key="16">
    <source>
        <dbReference type="EMBL" id="CDM68066.1"/>
    </source>
</evidence>
<feature type="active site" description="Proton donor/acceptor" evidence="12 14">
    <location>
        <position position="133"/>
    </location>
</feature>
<reference evidence="16 17" key="1">
    <citation type="submission" date="2013-11" db="EMBL/GenBank/DDBJ databases">
        <title>Complete genome sequence of Clostridum sp. M2/40.</title>
        <authorList>
            <person name="Wibberg D."/>
            <person name="Puehler A."/>
            <person name="Schlueter A."/>
        </authorList>
    </citation>
    <scope>NUCLEOTIDE SEQUENCE [LARGE SCALE GENOMIC DNA]</scope>
    <source>
        <strain evidence="17">M2/40</strain>
    </source>
</reference>
<accession>W6RTY7</accession>
<dbReference type="HAMAP" id="MF_00418">
    <property type="entry name" value="DapA"/>
    <property type="match status" value="1"/>
</dbReference>